<dbReference type="AlphaFoldDB" id="A0AAD5YGN2"/>
<feature type="compositionally biased region" description="Low complexity" evidence="1">
    <location>
        <begin position="194"/>
        <end position="207"/>
    </location>
</feature>
<name>A0AAD5YGN2_9APHY</name>
<evidence type="ECO:0000256" key="1">
    <source>
        <dbReference type="SAM" id="MobiDB-lite"/>
    </source>
</evidence>
<reference evidence="2" key="1">
    <citation type="submission" date="2022-07" db="EMBL/GenBank/DDBJ databases">
        <title>Genome Sequence of Physisporinus lineatus.</title>
        <authorList>
            <person name="Buettner E."/>
        </authorList>
    </citation>
    <scope>NUCLEOTIDE SEQUENCE</scope>
    <source>
        <strain evidence="2">VT162</strain>
    </source>
</reference>
<feature type="region of interest" description="Disordered" evidence="1">
    <location>
        <begin position="193"/>
        <end position="214"/>
    </location>
</feature>
<organism evidence="2 3">
    <name type="scientific">Meripilus lineatus</name>
    <dbReference type="NCBI Taxonomy" id="2056292"/>
    <lineage>
        <taxon>Eukaryota</taxon>
        <taxon>Fungi</taxon>
        <taxon>Dikarya</taxon>
        <taxon>Basidiomycota</taxon>
        <taxon>Agaricomycotina</taxon>
        <taxon>Agaricomycetes</taxon>
        <taxon>Polyporales</taxon>
        <taxon>Meripilaceae</taxon>
        <taxon>Meripilus</taxon>
    </lineage>
</organism>
<evidence type="ECO:0000313" key="2">
    <source>
        <dbReference type="EMBL" id="KAJ3480981.1"/>
    </source>
</evidence>
<keyword evidence="3" id="KW-1185">Reference proteome</keyword>
<proteinExistence type="predicted"/>
<dbReference type="Proteomes" id="UP001212997">
    <property type="component" value="Unassembled WGS sequence"/>
</dbReference>
<gene>
    <name evidence="2" type="ORF">NLI96_g7985</name>
</gene>
<dbReference type="EMBL" id="JANAWD010000346">
    <property type="protein sequence ID" value="KAJ3480981.1"/>
    <property type="molecule type" value="Genomic_DNA"/>
</dbReference>
<sequence length="268" mass="29300">MTETLMERLLSSKWLWWERYEDELFALLDSLEILFIPRPPKSSKGTSKELSIIHAMFGDPLLNPKKRPNTAVGVSDVEPPPDSSPRSSRAPSRMAPKRVRLHPVIYPNDQAQVPHAHPHSHVPNSEPVAHSTSSPVPLLSDSQLLPVATPSWSHPFHLPPTIQWQPVNTQHPASPGQAVPSLTHALANTPIARGSISTGSPITPSPSQHRPVSHSISMLDHDTLSSIGSLSTSGTQPILPSYQFHNTFSNDYPSQGSSSSQPHTRCSK</sequence>
<accession>A0AAD5YGN2</accession>
<feature type="compositionally biased region" description="Polar residues" evidence="1">
    <location>
        <begin position="243"/>
        <end position="268"/>
    </location>
</feature>
<evidence type="ECO:0000313" key="3">
    <source>
        <dbReference type="Proteomes" id="UP001212997"/>
    </source>
</evidence>
<comment type="caution">
    <text evidence="2">The sequence shown here is derived from an EMBL/GenBank/DDBJ whole genome shotgun (WGS) entry which is preliminary data.</text>
</comment>
<protein>
    <submittedName>
        <fullName evidence="2">Uncharacterized protein</fullName>
    </submittedName>
</protein>
<feature type="compositionally biased region" description="Low complexity" evidence="1">
    <location>
        <begin position="84"/>
        <end position="93"/>
    </location>
</feature>
<feature type="region of interest" description="Disordered" evidence="1">
    <location>
        <begin position="227"/>
        <end position="268"/>
    </location>
</feature>
<feature type="region of interest" description="Disordered" evidence="1">
    <location>
        <begin position="110"/>
        <end position="136"/>
    </location>
</feature>
<feature type="region of interest" description="Disordered" evidence="1">
    <location>
        <begin position="61"/>
        <end position="96"/>
    </location>
</feature>